<name>A0A7Y0M007_CELFI</name>
<proteinExistence type="predicted"/>
<dbReference type="InterPro" id="IPR034660">
    <property type="entry name" value="DinB/YfiT-like"/>
</dbReference>
<dbReference type="RefSeq" id="WP_169325369.1">
    <property type="nucleotide sequence ID" value="NZ_JABCJJ010000021.1"/>
</dbReference>
<sequence length="187" mass="20604">MDELLYLHRVNADHVTHLVAAVGDHWDSPTPCADWSVRQLVTHLTSEQLWAPELLAGRTPAEVGDRFDGDVLGDDPVTSWRLAVDAALAAFAADGALDRTVELSSGPRPAREYLEEMVTDLAIHGWDLATALHVDETIDPPTVERLLIEWSGRVDQLRHSPMFGDPLPSTPSDDQQTQLLALFGRRG</sequence>
<dbReference type="Pfam" id="PF11716">
    <property type="entry name" value="MDMPI_N"/>
    <property type="match status" value="1"/>
</dbReference>
<feature type="domain" description="Mycothiol-dependent maleylpyruvate isomerase metal-binding" evidence="1">
    <location>
        <begin position="13"/>
        <end position="129"/>
    </location>
</feature>
<dbReference type="InterPro" id="IPR024344">
    <property type="entry name" value="MDMPI_metal-binding"/>
</dbReference>
<dbReference type="InterPro" id="IPR017517">
    <property type="entry name" value="Maleyloyr_isom"/>
</dbReference>
<dbReference type="NCBIfam" id="TIGR03083">
    <property type="entry name" value="maleylpyruvate isomerase family mycothiol-dependent enzyme"/>
    <property type="match status" value="1"/>
</dbReference>
<dbReference type="EMBL" id="JABCJJ010000021">
    <property type="protein sequence ID" value="NMR20990.1"/>
    <property type="molecule type" value="Genomic_DNA"/>
</dbReference>
<dbReference type="Gene3D" id="1.20.120.450">
    <property type="entry name" value="dinb family like domain"/>
    <property type="match status" value="1"/>
</dbReference>
<dbReference type="InterPro" id="IPR017520">
    <property type="entry name" value="CHP03086"/>
</dbReference>
<dbReference type="GO" id="GO:0046872">
    <property type="term" value="F:metal ion binding"/>
    <property type="evidence" value="ECO:0007669"/>
    <property type="project" value="InterPro"/>
</dbReference>
<dbReference type="Proteomes" id="UP000562124">
    <property type="component" value="Unassembled WGS sequence"/>
</dbReference>
<gene>
    <name evidence="2" type="ORF">HIR71_12300</name>
</gene>
<protein>
    <submittedName>
        <fullName evidence="2">TIGR03086 family protein</fullName>
    </submittedName>
</protein>
<reference evidence="2 3" key="1">
    <citation type="submission" date="2020-04" db="EMBL/GenBank/DDBJ databases">
        <title>Sequencing and Assembly of C. fimi.</title>
        <authorList>
            <person name="Ramsey A.R."/>
        </authorList>
    </citation>
    <scope>NUCLEOTIDE SEQUENCE [LARGE SCALE GENOMIC DNA]</scope>
    <source>
        <strain evidence="2 3">SB</strain>
    </source>
</reference>
<organism evidence="2 3">
    <name type="scientific">Cellulomonas fimi</name>
    <dbReference type="NCBI Taxonomy" id="1708"/>
    <lineage>
        <taxon>Bacteria</taxon>
        <taxon>Bacillati</taxon>
        <taxon>Actinomycetota</taxon>
        <taxon>Actinomycetes</taxon>
        <taxon>Micrococcales</taxon>
        <taxon>Cellulomonadaceae</taxon>
        <taxon>Cellulomonas</taxon>
    </lineage>
</organism>
<evidence type="ECO:0000259" key="1">
    <source>
        <dbReference type="Pfam" id="PF11716"/>
    </source>
</evidence>
<evidence type="ECO:0000313" key="2">
    <source>
        <dbReference type="EMBL" id="NMR20990.1"/>
    </source>
</evidence>
<dbReference type="SUPFAM" id="SSF109854">
    <property type="entry name" value="DinB/YfiT-like putative metalloenzymes"/>
    <property type="match status" value="1"/>
</dbReference>
<dbReference type="NCBIfam" id="TIGR03086">
    <property type="entry name" value="TIGR03086 family metal-binding protein"/>
    <property type="match status" value="1"/>
</dbReference>
<accession>A0A7Y0M007</accession>
<evidence type="ECO:0000313" key="3">
    <source>
        <dbReference type="Proteomes" id="UP000562124"/>
    </source>
</evidence>
<keyword evidence="3" id="KW-1185">Reference proteome</keyword>
<comment type="caution">
    <text evidence="2">The sequence shown here is derived from an EMBL/GenBank/DDBJ whole genome shotgun (WGS) entry which is preliminary data.</text>
</comment>
<dbReference type="AlphaFoldDB" id="A0A7Y0M007"/>